<keyword evidence="7" id="KW-1185">Reference proteome</keyword>
<dbReference type="Gene3D" id="3.30.30.80">
    <property type="entry name" value="probable RNA-binding protein from clostridium symbiosum atcc 14940"/>
    <property type="match status" value="1"/>
</dbReference>
<dbReference type="GO" id="GO:0008360">
    <property type="term" value="P:regulation of cell shape"/>
    <property type="evidence" value="ECO:0007669"/>
    <property type="project" value="UniProtKB-KW"/>
</dbReference>
<dbReference type="GO" id="GO:0071555">
    <property type="term" value="P:cell wall organization"/>
    <property type="evidence" value="ECO:0007669"/>
    <property type="project" value="UniProtKB-KW"/>
</dbReference>
<sequence length="252" mass="28615">MKYFEIEGKNPDEAVANFLSENNIPKDFITFETLETGSKGFLGFGSKNAIVKIKFNDTEFFKRKGRLVLSELLEKAGFTEFTIETKFRHPDVIYNIISPDSKLLIGKNAQMLDAMQFLLNRMVDWEGGEGTFIVDVEDYRDRVVEQLKDKAIKLAKTVRRTGKPIKMAPMVTMVRKEIHIALKQIKGISTVSKGEGHLKEILIVPERRPGGQREGGAPRDGGKRPFRPRNDNRDNNSNTDAPKQEKESVQED</sequence>
<dbReference type="CDD" id="cd02414">
    <property type="entry name" value="KH-II_Jag"/>
    <property type="match status" value="1"/>
</dbReference>
<dbReference type="OrthoDB" id="9794483at2"/>
<dbReference type="EMBL" id="SMGG01000003">
    <property type="protein sequence ID" value="TCK61563.1"/>
    <property type="molecule type" value="Genomic_DNA"/>
</dbReference>
<dbReference type="InterPro" id="IPR015946">
    <property type="entry name" value="KH_dom-like_a/b"/>
</dbReference>
<evidence type="ECO:0000256" key="1">
    <source>
        <dbReference type="ARBA" id="ARBA00022960"/>
    </source>
</evidence>
<keyword evidence="3" id="KW-0961">Cell wall biogenesis/degradation</keyword>
<reference evidence="6 7" key="1">
    <citation type="submission" date="2019-03" db="EMBL/GenBank/DDBJ databases">
        <title>Genomic Encyclopedia of Type Strains, Phase IV (KMG-IV): sequencing the most valuable type-strain genomes for metagenomic binning, comparative biology and taxonomic classification.</title>
        <authorList>
            <person name="Goeker M."/>
        </authorList>
    </citation>
    <scope>NUCLEOTIDE SEQUENCE [LARGE SCALE GENOMIC DNA]</scope>
    <source>
        <strain evidence="6 7">DSM 24984</strain>
    </source>
</reference>
<feature type="region of interest" description="Disordered" evidence="4">
    <location>
        <begin position="203"/>
        <end position="252"/>
    </location>
</feature>
<dbReference type="PANTHER" id="PTHR35800:SF1">
    <property type="entry name" value="RNA-BINDING PROTEIN KHPB"/>
    <property type="match status" value="1"/>
</dbReference>
<evidence type="ECO:0000256" key="4">
    <source>
        <dbReference type="SAM" id="MobiDB-lite"/>
    </source>
</evidence>
<evidence type="ECO:0000313" key="7">
    <source>
        <dbReference type="Proteomes" id="UP000294614"/>
    </source>
</evidence>
<evidence type="ECO:0000259" key="5">
    <source>
        <dbReference type="PROSITE" id="PS51061"/>
    </source>
</evidence>
<keyword evidence="2" id="KW-0143">Chaperone</keyword>
<name>A0A4R1KC85_9BACT</name>
<dbReference type="InterPro" id="IPR036867">
    <property type="entry name" value="R3H_dom_sf"/>
</dbReference>
<feature type="domain" description="R3H" evidence="5">
    <location>
        <begin position="141"/>
        <end position="207"/>
    </location>
</feature>
<accession>A0A4R1KC85</accession>
<gene>
    <name evidence="6" type="ORF">C8D98_0064</name>
</gene>
<protein>
    <submittedName>
        <fullName evidence="6">SpoIIIJ-associated protein</fullName>
    </submittedName>
</protein>
<feature type="compositionally biased region" description="Basic and acidic residues" evidence="4">
    <location>
        <begin position="242"/>
        <end position="252"/>
    </location>
</feature>
<dbReference type="Gene3D" id="3.30.300.20">
    <property type="match status" value="1"/>
</dbReference>
<dbReference type="Proteomes" id="UP000294614">
    <property type="component" value="Unassembled WGS sequence"/>
</dbReference>
<evidence type="ECO:0000256" key="2">
    <source>
        <dbReference type="ARBA" id="ARBA00023186"/>
    </source>
</evidence>
<comment type="caution">
    <text evidence="6">The sequence shown here is derived from an EMBL/GenBank/DDBJ whole genome shotgun (WGS) entry which is preliminary data.</text>
</comment>
<dbReference type="SMART" id="SM00393">
    <property type="entry name" value="R3H"/>
    <property type="match status" value="1"/>
</dbReference>
<dbReference type="AlphaFoldDB" id="A0A4R1KC85"/>
<organism evidence="6 7">
    <name type="scientific">Seleniivibrio woodruffii</name>
    <dbReference type="NCBI Taxonomy" id="1078050"/>
    <lineage>
        <taxon>Bacteria</taxon>
        <taxon>Pseudomonadati</taxon>
        <taxon>Deferribacterota</taxon>
        <taxon>Deferribacteres</taxon>
        <taxon>Deferribacterales</taxon>
        <taxon>Geovibrionaceae</taxon>
        <taxon>Seleniivibrio</taxon>
    </lineage>
</organism>
<dbReference type="Gene3D" id="3.30.1370.50">
    <property type="entry name" value="R3H-like domain"/>
    <property type="match status" value="1"/>
</dbReference>
<evidence type="ECO:0000313" key="6">
    <source>
        <dbReference type="EMBL" id="TCK61563.1"/>
    </source>
</evidence>
<dbReference type="InterPro" id="IPR032782">
    <property type="entry name" value="KhpB_N"/>
</dbReference>
<keyword evidence="1" id="KW-0133">Cell shape</keyword>
<proteinExistence type="predicted"/>
<dbReference type="InterPro" id="IPR038247">
    <property type="entry name" value="Jag_N_dom_sf"/>
</dbReference>
<dbReference type="RefSeq" id="WP_132870961.1">
    <property type="nucleotide sequence ID" value="NZ_JAJUHT010000003.1"/>
</dbReference>
<dbReference type="PANTHER" id="PTHR35800">
    <property type="entry name" value="PROTEIN JAG"/>
    <property type="match status" value="1"/>
</dbReference>
<dbReference type="GO" id="GO:0003723">
    <property type="term" value="F:RNA binding"/>
    <property type="evidence" value="ECO:0007669"/>
    <property type="project" value="InterPro"/>
</dbReference>
<dbReference type="SMART" id="SM01245">
    <property type="entry name" value="Jag_N"/>
    <property type="match status" value="1"/>
</dbReference>
<dbReference type="Pfam" id="PF14804">
    <property type="entry name" value="Jag_N"/>
    <property type="match status" value="1"/>
</dbReference>
<dbReference type="PROSITE" id="PS51061">
    <property type="entry name" value="R3H"/>
    <property type="match status" value="1"/>
</dbReference>
<evidence type="ECO:0000256" key="3">
    <source>
        <dbReference type="ARBA" id="ARBA00023316"/>
    </source>
</evidence>
<dbReference type="InterPro" id="IPR001374">
    <property type="entry name" value="R3H_dom"/>
</dbReference>
<dbReference type="InterPro" id="IPR038008">
    <property type="entry name" value="Jag_KH"/>
</dbReference>
<dbReference type="InterPro" id="IPR039247">
    <property type="entry name" value="KhpB"/>
</dbReference>
<dbReference type="Pfam" id="PF01424">
    <property type="entry name" value="R3H"/>
    <property type="match status" value="1"/>
</dbReference>
<feature type="compositionally biased region" description="Basic and acidic residues" evidence="4">
    <location>
        <begin position="203"/>
        <end position="234"/>
    </location>
</feature>